<evidence type="ECO:0000313" key="1">
    <source>
        <dbReference type="EMBL" id="XDP92020.1"/>
    </source>
</evidence>
<reference evidence="1" key="1">
    <citation type="submission" date="2024-07" db="EMBL/GenBank/DDBJ databases">
        <authorList>
            <person name="Yu S.T."/>
        </authorList>
    </citation>
    <scope>NUCLEOTIDE SEQUENCE</scope>
    <source>
        <strain evidence="1">R02</strain>
    </source>
</reference>
<organism evidence="1">
    <name type="scientific">Streptomyces sp. R02</name>
    <dbReference type="NCBI Taxonomy" id="3238623"/>
    <lineage>
        <taxon>Bacteria</taxon>
        <taxon>Bacillati</taxon>
        <taxon>Actinomycetota</taxon>
        <taxon>Actinomycetes</taxon>
        <taxon>Kitasatosporales</taxon>
        <taxon>Streptomycetaceae</taxon>
        <taxon>Streptomyces</taxon>
    </lineage>
</organism>
<sequence length="280" mass="30853">MSITPDPATSEGAAIIELAELLDDLHERTGEWPGADTCTILDQWLSRFNFATFKDVAVQATGRVWVLRQWDRHGDDVTLWADQASALASLAQHVRGSWDNVSGQDGVPYRPPADDRTAVDLYYGTDRHRGDEGYTLYTDDISRCLRTLLNLNLTDPEACAEANNTAVFHPIAGPDDEGLPCIELAGILVFAYLDPDLRAVRVSVHLDTADERLARADGTIPLQVEIEDATVFSTLGARPAPACVPAWKARLRRLTDRTACHDFRGRRQGVDPTPPIHTSI</sequence>
<dbReference type="EMBL" id="CP163429">
    <property type="protein sequence ID" value="XDP92020.1"/>
    <property type="molecule type" value="Genomic_DNA"/>
</dbReference>
<dbReference type="RefSeq" id="WP_369153883.1">
    <property type="nucleotide sequence ID" value="NZ_CP163429.1"/>
</dbReference>
<gene>
    <name evidence="1" type="ORF">AB5J57_00120</name>
</gene>
<proteinExistence type="predicted"/>
<accession>A0AB39LDM9</accession>
<evidence type="ECO:0008006" key="2">
    <source>
        <dbReference type="Google" id="ProtNLM"/>
    </source>
</evidence>
<name>A0AB39LDM9_9ACTN</name>
<dbReference type="AlphaFoldDB" id="A0AB39LDM9"/>
<protein>
    <recommendedName>
        <fullName evidence="2">PE-PGRS family protein</fullName>
    </recommendedName>
</protein>